<feature type="transmembrane region" description="Helical" evidence="1">
    <location>
        <begin position="154"/>
        <end position="173"/>
    </location>
</feature>
<reference evidence="3 4" key="1">
    <citation type="submission" date="2016-11" db="EMBL/GenBank/DDBJ databases">
        <authorList>
            <person name="Jaros S."/>
            <person name="Januszkiewicz K."/>
            <person name="Wedrychowicz H."/>
        </authorList>
    </citation>
    <scope>NUCLEOTIDE SEQUENCE [LARGE SCALE GENOMIC DNA]</scope>
    <source>
        <strain evidence="3 4">DSM 8605</strain>
    </source>
</reference>
<evidence type="ECO:0000313" key="4">
    <source>
        <dbReference type="Proteomes" id="UP000184447"/>
    </source>
</evidence>
<protein>
    <recommendedName>
        <fullName evidence="2">CAAX prenyl protease 2/Lysostaphin resistance protein A-like domain-containing protein</fullName>
    </recommendedName>
</protein>
<dbReference type="RefSeq" id="WP_073338639.1">
    <property type="nucleotide sequence ID" value="NZ_FQXM01000012.1"/>
</dbReference>
<keyword evidence="1" id="KW-1133">Transmembrane helix</keyword>
<sequence>MDDNNEAKSINKSMKKDFNKLGLALVMYTIILNVVVLIGVVVAMIIQAIKNPNMSEVQAMQILDDASFTGTLSIIAVIIAFIPILIYRKKKFFQYDLKVVNKKFTLKTILIAFIILFSINGTMGVLAEVLEFLLNTVGLTASSSLEALEALNQPAISLFLYTCLIGPIFEEFVYRGVVLRNLEKYGKWFAILVSSILFGLMHGNFYQIFMAIGVGIVLGYVATEYSIKMSIILHIFNNTIVQLMSEVNSYVGENVGTIIDYGITIICIIIVISIFIRYKDTIKQWVENNRIEKKIIISFFTTITIIIKIGFDLFMVAQGITRLR</sequence>
<dbReference type="EMBL" id="FQXM01000012">
    <property type="protein sequence ID" value="SHH76620.1"/>
    <property type="molecule type" value="Genomic_DNA"/>
</dbReference>
<accession>A0A1M5VN39</accession>
<feature type="transmembrane region" description="Helical" evidence="1">
    <location>
        <begin position="185"/>
        <end position="202"/>
    </location>
</feature>
<dbReference type="AlphaFoldDB" id="A0A1M5VN39"/>
<dbReference type="PANTHER" id="PTHR36435">
    <property type="entry name" value="SLR1288 PROTEIN"/>
    <property type="match status" value="1"/>
</dbReference>
<feature type="transmembrane region" description="Helical" evidence="1">
    <location>
        <begin position="258"/>
        <end position="276"/>
    </location>
</feature>
<keyword evidence="1" id="KW-0812">Transmembrane</keyword>
<keyword evidence="4" id="KW-1185">Reference proteome</keyword>
<dbReference type="STRING" id="1121316.SAMN02745207_02375"/>
<evidence type="ECO:0000259" key="2">
    <source>
        <dbReference type="Pfam" id="PF02517"/>
    </source>
</evidence>
<gene>
    <name evidence="3" type="ORF">SAMN02745207_02375</name>
</gene>
<keyword evidence="1" id="KW-0472">Membrane</keyword>
<dbReference type="InterPro" id="IPR003675">
    <property type="entry name" value="Rce1/LyrA-like_dom"/>
</dbReference>
<feature type="transmembrane region" description="Helical" evidence="1">
    <location>
        <begin position="296"/>
        <end position="317"/>
    </location>
</feature>
<dbReference type="PANTHER" id="PTHR36435:SF1">
    <property type="entry name" value="CAAX AMINO TERMINAL PROTEASE FAMILY PROTEIN"/>
    <property type="match status" value="1"/>
</dbReference>
<dbReference type="InterPro" id="IPR052710">
    <property type="entry name" value="CAAX_protease"/>
</dbReference>
<proteinExistence type="predicted"/>
<dbReference type="Pfam" id="PF02517">
    <property type="entry name" value="Rce1-like"/>
    <property type="match status" value="1"/>
</dbReference>
<feature type="transmembrane region" description="Helical" evidence="1">
    <location>
        <begin position="66"/>
        <end position="87"/>
    </location>
</feature>
<organism evidence="3 4">
    <name type="scientific">Clostridium grantii DSM 8605</name>
    <dbReference type="NCBI Taxonomy" id="1121316"/>
    <lineage>
        <taxon>Bacteria</taxon>
        <taxon>Bacillati</taxon>
        <taxon>Bacillota</taxon>
        <taxon>Clostridia</taxon>
        <taxon>Eubacteriales</taxon>
        <taxon>Clostridiaceae</taxon>
        <taxon>Clostridium</taxon>
    </lineage>
</organism>
<evidence type="ECO:0000256" key="1">
    <source>
        <dbReference type="SAM" id="Phobius"/>
    </source>
</evidence>
<name>A0A1M5VN39_9CLOT</name>
<dbReference type="GO" id="GO:0080120">
    <property type="term" value="P:CAAX-box protein maturation"/>
    <property type="evidence" value="ECO:0007669"/>
    <property type="project" value="UniProtKB-ARBA"/>
</dbReference>
<feature type="domain" description="CAAX prenyl protease 2/Lysostaphin resistance protein A-like" evidence="2">
    <location>
        <begin position="155"/>
        <end position="240"/>
    </location>
</feature>
<dbReference type="OrthoDB" id="2035856at2"/>
<feature type="transmembrane region" description="Helical" evidence="1">
    <location>
        <begin position="108"/>
        <end position="134"/>
    </location>
</feature>
<dbReference type="GO" id="GO:0004175">
    <property type="term" value="F:endopeptidase activity"/>
    <property type="evidence" value="ECO:0007669"/>
    <property type="project" value="UniProtKB-ARBA"/>
</dbReference>
<feature type="transmembrane region" description="Helical" evidence="1">
    <location>
        <begin position="21"/>
        <end position="46"/>
    </location>
</feature>
<evidence type="ECO:0000313" key="3">
    <source>
        <dbReference type="EMBL" id="SHH76620.1"/>
    </source>
</evidence>
<dbReference type="Proteomes" id="UP000184447">
    <property type="component" value="Unassembled WGS sequence"/>
</dbReference>